<sequence length="229" mass="24852">MSPREQGVSHGVSHTHGHSVSSSTAPTYPSQNLQESPAVEHRVEVEELVVEPREEAGPNQIHSELPAATLELYEEGRASELSAQEEPVSTYSCWNSTYPNEHVGVGVGATPSKLLPASARISVLVNGSPTNSFSISRGLRQGCPLSPLLFNLIADVLSALSRKAAEVRHCWRHGPCYILPSSWWRDDDMINRVADFGLAELLSSNTGNMGGDQTSSPGNLNLQKWRLTD</sequence>
<protein>
    <recommendedName>
        <fullName evidence="4">Reverse transcriptase domain-containing protein</fullName>
    </recommendedName>
</protein>
<keyword evidence="3" id="KW-1185">Reference proteome</keyword>
<feature type="compositionally biased region" description="Low complexity" evidence="1">
    <location>
        <begin position="8"/>
        <end position="24"/>
    </location>
</feature>
<proteinExistence type="predicted"/>
<comment type="caution">
    <text evidence="2">The sequence shown here is derived from an EMBL/GenBank/DDBJ whole genome shotgun (WGS) entry which is preliminary data.</text>
</comment>
<evidence type="ECO:0008006" key="4">
    <source>
        <dbReference type="Google" id="ProtNLM"/>
    </source>
</evidence>
<name>A0ABR2S1T8_9ROSI</name>
<dbReference type="EMBL" id="JBBPBN010000017">
    <property type="protein sequence ID" value="KAK9019231.1"/>
    <property type="molecule type" value="Genomic_DNA"/>
</dbReference>
<reference evidence="2 3" key="1">
    <citation type="journal article" date="2024" name="G3 (Bethesda)">
        <title>Genome assembly of Hibiscus sabdariffa L. provides insights into metabolisms of medicinal natural products.</title>
        <authorList>
            <person name="Kim T."/>
        </authorList>
    </citation>
    <scope>NUCLEOTIDE SEQUENCE [LARGE SCALE GENOMIC DNA]</scope>
    <source>
        <strain evidence="2">TK-2024</strain>
        <tissue evidence="2">Old leaves</tissue>
    </source>
</reference>
<dbReference type="Proteomes" id="UP001396334">
    <property type="component" value="Unassembled WGS sequence"/>
</dbReference>
<accession>A0ABR2S1T8</accession>
<feature type="region of interest" description="Disordered" evidence="1">
    <location>
        <begin position="1"/>
        <end position="39"/>
    </location>
</feature>
<evidence type="ECO:0000256" key="1">
    <source>
        <dbReference type="SAM" id="MobiDB-lite"/>
    </source>
</evidence>
<evidence type="ECO:0000313" key="3">
    <source>
        <dbReference type="Proteomes" id="UP001396334"/>
    </source>
</evidence>
<feature type="compositionally biased region" description="Polar residues" evidence="1">
    <location>
        <begin position="25"/>
        <end position="35"/>
    </location>
</feature>
<evidence type="ECO:0000313" key="2">
    <source>
        <dbReference type="EMBL" id="KAK9019231.1"/>
    </source>
</evidence>
<organism evidence="2 3">
    <name type="scientific">Hibiscus sabdariffa</name>
    <name type="common">roselle</name>
    <dbReference type="NCBI Taxonomy" id="183260"/>
    <lineage>
        <taxon>Eukaryota</taxon>
        <taxon>Viridiplantae</taxon>
        <taxon>Streptophyta</taxon>
        <taxon>Embryophyta</taxon>
        <taxon>Tracheophyta</taxon>
        <taxon>Spermatophyta</taxon>
        <taxon>Magnoliopsida</taxon>
        <taxon>eudicotyledons</taxon>
        <taxon>Gunneridae</taxon>
        <taxon>Pentapetalae</taxon>
        <taxon>rosids</taxon>
        <taxon>malvids</taxon>
        <taxon>Malvales</taxon>
        <taxon>Malvaceae</taxon>
        <taxon>Malvoideae</taxon>
        <taxon>Hibiscus</taxon>
    </lineage>
</organism>
<gene>
    <name evidence="2" type="ORF">V6N11_053757</name>
</gene>